<keyword evidence="6" id="KW-0175">Coiled coil</keyword>
<evidence type="ECO:0000259" key="9">
    <source>
        <dbReference type="PROSITE" id="PS51294"/>
    </source>
</evidence>
<reference evidence="10" key="2">
    <citation type="submission" date="2020-09" db="EMBL/GenBank/DDBJ databases">
        <authorList>
            <person name="Kikuchi T."/>
        </authorList>
    </citation>
    <scope>NUCLEOTIDE SEQUENCE</scope>
    <source>
        <strain evidence="10">Ka4C1</strain>
    </source>
</reference>
<dbReference type="InterPro" id="IPR051575">
    <property type="entry name" value="Myb-like_DNA-bd"/>
</dbReference>
<feature type="domain" description="HTH myb-type" evidence="9">
    <location>
        <begin position="423"/>
        <end position="471"/>
    </location>
</feature>
<feature type="compositionally biased region" description="Basic and acidic residues" evidence="7">
    <location>
        <begin position="1"/>
        <end position="10"/>
    </location>
</feature>
<gene>
    <name evidence="10" type="ORF">BXYJ_LOCUS14589</name>
</gene>
<feature type="compositionally biased region" description="Acidic residues" evidence="7">
    <location>
        <begin position="11"/>
        <end position="39"/>
    </location>
</feature>
<dbReference type="InterPro" id="IPR017930">
    <property type="entry name" value="Myb_dom"/>
</dbReference>
<evidence type="ECO:0000256" key="7">
    <source>
        <dbReference type="SAM" id="MobiDB-lite"/>
    </source>
</evidence>
<dbReference type="InterPro" id="IPR001005">
    <property type="entry name" value="SANT/Myb"/>
</dbReference>
<proteinExistence type="predicted"/>
<dbReference type="GO" id="GO:0042796">
    <property type="term" value="P:snRNA transcription by RNA polymerase III"/>
    <property type="evidence" value="ECO:0007669"/>
    <property type="project" value="TreeGrafter"/>
</dbReference>
<dbReference type="PANTHER" id="PTHR46621">
    <property type="entry name" value="SNRNA-ACTIVATING PROTEIN COMPLEX SUBUNIT 4"/>
    <property type="match status" value="1"/>
</dbReference>
<evidence type="ECO:0000256" key="6">
    <source>
        <dbReference type="SAM" id="Coils"/>
    </source>
</evidence>
<dbReference type="PROSITE" id="PS50090">
    <property type="entry name" value="MYB_LIKE"/>
    <property type="match status" value="4"/>
</dbReference>
<dbReference type="GO" id="GO:0005634">
    <property type="term" value="C:nucleus"/>
    <property type="evidence" value="ECO:0007669"/>
    <property type="project" value="UniProtKB-SubCell"/>
</dbReference>
<keyword evidence="5" id="KW-0539">Nucleus</keyword>
<protein>
    <submittedName>
        <fullName evidence="10">(pine wood nematode) hypothetical protein</fullName>
    </submittedName>
</protein>
<feature type="domain" description="Myb-like" evidence="8">
    <location>
        <begin position="309"/>
        <end position="363"/>
    </location>
</feature>
<feature type="region of interest" description="Disordered" evidence="7">
    <location>
        <begin position="1"/>
        <end position="39"/>
    </location>
</feature>
<name>A0A1I7SMP2_BURXY</name>
<evidence type="ECO:0000256" key="5">
    <source>
        <dbReference type="ARBA" id="ARBA00023242"/>
    </source>
</evidence>
<evidence type="ECO:0000256" key="3">
    <source>
        <dbReference type="ARBA" id="ARBA00023125"/>
    </source>
</evidence>
<evidence type="ECO:0000256" key="2">
    <source>
        <dbReference type="ARBA" id="ARBA00023015"/>
    </source>
</evidence>
<dbReference type="eggNOG" id="KOG0049">
    <property type="taxonomic scope" value="Eukaryota"/>
</dbReference>
<evidence type="ECO:0000313" key="13">
    <source>
        <dbReference type="WBParaSite" id="BXY_1432800.1"/>
    </source>
</evidence>
<comment type="subcellular location">
    <subcellularLocation>
        <location evidence="1">Nucleus</location>
    </subcellularLocation>
</comment>
<evidence type="ECO:0000256" key="1">
    <source>
        <dbReference type="ARBA" id="ARBA00004123"/>
    </source>
</evidence>
<feature type="domain" description="Myb-like" evidence="8">
    <location>
        <begin position="416"/>
        <end position="467"/>
    </location>
</feature>
<dbReference type="Proteomes" id="UP000095284">
    <property type="component" value="Unplaced"/>
</dbReference>
<dbReference type="CDD" id="cd00167">
    <property type="entry name" value="SANT"/>
    <property type="match status" value="4"/>
</dbReference>
<keyword evidence="12" id="KW-1185">Reference proteome</keyword>
<dbReference type="GO" id="GO:0001006">
    <property type="term" value="F:RNA polymerase III type 3 promoter sequence-specific DNA binding"/>
    <property type="evidence" value="ECO:0007669"/>
    <property type="project" value="TreeGrafter"/>
</dbReference>
<keyword evidence="4" id="KW-0804">Transcription</keyword>
<dbReference type="AlphaFoldDB" id="A0A1I7SMP2"/>
<feature type="domain" description="HTH myb-type" evidence="9">
    <location>
        <begin position="364"/>
        <end position="419"/>
    </location>
</feature>
<dbReference type="EMBL" id="CAJFDI010000006">
    <property type="protein sequence ID" value="CAD5234498.1"/>
    <property type="molecule type" value="Genomic_DNA"/>
</dbReference>
<feature type="compositionally biased region" description="Polar residues" evidence="7">
    <location>
        <begin position="1048"/>
        <end position="1057"/>
    </location>
</feature>
<dbReference type="Pfam" id="PF00249">
    <property type="entry name" value="Myb_DNA-binding"/>
    <property type="match status" value="3"/>
</dbReference>
<dbReference type="GO" id="GO:0019185">
    <property type="term" value="C:snRNA-activating protein complex"/>
    <property type="evidence" value="ECO:0007669"/>
    <property type="project" value="TreeGrafter"/>
</dbReference>
<feature type="domain" description="Myb-like" evidence="8">
    <location>
        <begin position="364"/>
        <end position="415"/>
    </location>
</feature>
<evidence type="ECO:0000313" key="10">
    <source>
        <dbReference type="EMBL" id="CAD5234498.1"/>
    </source>
</evidence>
<dbReference type="EMBL" id="CAJFCV020000006">
    <property type="protein sequence ID" value="CAG9130304.1"/>
    <property type="molecule type" value="Genomic_DNA"/>
</dbReference>
<dbReference type="Gene3D" id="1.10.10.60">
    <property type="entry name" value="Homeodomain-like"/>
    <property type="match status" value="4"/>
</dbReference>
<reference evidence="13" key="1">
    <citation type="submission" date="2016-11" db="UniProtKB">
        <authorList>
            <consortium name="WormBaseParasite"/>
        </authorList>
    </citation>
    <scope>IDENTIFICATION</scope>
</reference>
<feature type="region of interest" description="Disordered" evidence="7">
    <location>
        <begin position="1038"/>
        <end position="1057"/>
    </location>
</feature>
<sequence length="1057" mass="122442">MSEENIHELEIDYDEEDSDETSDEEYEDNSETDLEGDDDETIANNVQDSVKSVASLIAHNEAYQVLIIKLTKKVGQLLQNNRDQQRKLKQVINNGVVQGLSTSRVLRSEFNPPYFHDVFGMVPVANVESVAITNESPLDVLMREPAPWSNEELVTLRDAVSCQVIEKKTEEVEAKKQTLRYKIKNYHAEDGIEQLRKWKVEFEAVQKRLDYLKSLPIDELLENAKFEELDWARISVKDFGGTRTIMQLKMKWMNDQSPRWNKDPWTEEEIESLKSITQSPWINWDFVSEKLKSKRSPFQCFEKFMEIQKQNREKRPWTTSEDEKLLSLIQTFKFGETINWNRVAAHMPGRNNMQCKIRYTRSLDRTLKRGRWGEAEDLLLTSAVNKYGPQDWDRIASQVPGRSSLQCRARWINCLDYKKRNAPWSVDEDEAVLIGVKVFGRNQFSKISKLLPGRNSYDIKNRVRTLLRWKIVALLECQGNRQSLSVPKRNDSARIKKFGEIARLSNNMNKRGIMLHKRMGYGTFVVSEDGECDVDYSQMKVEMCNKFGYHYIARKGRWCRLAKNPNEYGSNELMEEIKRLPDDKKRILERFLEERDDREGRLENAEIDEEEEEAVMARVSQLMADNLEVDEKDIEWFHKNTLSRKLTTKKRASVNKALKSAKKRRRTSKRNAVRSDFGMYISDLAPTRYSVSDRMADEFCYNVNKLPKCERRGFILNQMADCVAREMDTQTKRAFAKIPREIPSTRVVDYLQKELSVERCSLAISNSSENPAKYTLDMKNLFSSVLPPAAPTLNCLLYYKEQVRRSLMADASRLFTRAPDQGNIASDTLSDGILDIKLSEQIASSREYLVLKSRIFKLFVWPMILKKSLENGESIELREKLRAMNAKRRTQLIKNMESKGLSVKERAYQWGTVDPDPGLFDKDPNDGLLKELNHGRPCPDYFNPKLSRKDVLESPRKAVKARRKNFKTQPGTLGHVILGESMTIRAAPSVARSYTPRWARTSNALFDVNMMKAEDVNKLTLKDLMLLDETERRKVASIIRSNAKKSQEPQAGSSNEP</sequence>
<dbReference type="WBParaSite" id="BXY_1432800.1">
    <property type="protein sequence ID" value="BXY_1432800.1"/>
    <property type="gene ID" value="BXY_1432800"/>
</dbReference>
<dbReference type="GO" id="GO:0000978">
    <property type="term" value="F:RNA polymerase II cis-regulatory region sequence-specific DNA binding"/>
    <property type="evidence" value="ECO:0007669"/>
    <property type="project" value="TreeGrafter"/>
</dbReference>
<dbReference type="GO" id="GO:0042795">
    <property type="term" value="P:snRNA transcription by RNA polymerase II"/>
    <property type="evidence" value="ECO:0007669"/>
    <property type="project" value="TreeGrafter"/>
</dbReference>
<evidence type="ECO:0000259" key="8">
    <source>
        <dbReference type="PROSITE" id="PS50090"/>
    </source>
</evidence>
<evidence type="ECO:0000256" key="4">
    <source>
        <dbReference type="ARBA" id="ARBA00023163"/>
    </source>
</evidence>
<feature type="coiled-coil region" evidence="6">
    <location>
        <begin position="588"/>
        <end position="622"/>
    </location>
</feature>
<evidence type="ECO:0000313" key="12">
    <source>
        <dbReference type="Proteomes" id="UP000659654"/>
    </source>
</evidence>
<keyword evidence="2" id="KW-0805">Transcription regulation</keyword>
<dbReference type="PANTHER" id="PTHR46621:SF1">
    <property type="entry name" value="SNRNA-ACTIVATING PROTEIN COMPLEX SUBUNIT 4"/>
    <property type="match status" value="1"/>
</dbReference>
<keyword evidence="3" id="KW-0238">DNA-binding</keyword>
<accession>A0A1I7SMP2</accession>
<organism evidence="11 13">
    <name type="scientific">Bursaphelenchus xylophilus</name>
    <name type="common">Pinewood nematode worm</name>
    <name type="synonym">Aphelenchoides xylophilus</name>
    <dbReference type="NCBI Taxonomy" id="6326"/>
    <lineage>
        <taxon>Eukaryota</taxon>
        <taxon>Metazoa</taxon>
        <taxon>Ecdysozoa</taxon>
        <taxon>Nematoda</taxon>
        <taxon>Chromadorea</taxon>
        <taxon>Rhabditida</taxon>
        <taxon>Tylenchina</taxon>
        <taxon>Tylenchomorpha</taxon>
        <taxon>Aphelenchoidea</taxon>
        <taxon>Aphelenchoididae</taxon>
        <taxon>Bursaphelenchus</taxon>
    </lineage>
</organism>
<dbReference type="OrthoDB" id="2143914at2759"/>
<feature type="domain" description="HTH myb-type" evidence="9">
    <location>
        <begin position="309"/>
        <end position="356"/>
    </location>
</feature>
<dbReference type="SMART" id="SM00717">
    <property type="entry name" value="SANT"/>
    <property type="match status" value="5"/>
</dbReference>
<evidence type="ECO:0000313" key="11">
    <source>
        <dbReference type="Proteomes" id="UP000095284"/>
    </source>
</evidence>
<dbReference type="SMR" id="A0A1I7SMP2"/>
<dbReference type="PROSITE" id="PS51294">
    <property type="entry name" value="HTH_MYB"/>
    <property type="match status" value="3"/>
</dbReference>
<dbReference type="Proteomes" id="UP000659654">
    <property type="component" value="Unassembled WGS sequence"/>
</dbReference>
<dbReference type="SUPFAM" id="SSF46689">
    <property type="entry name" value="Homeodomain-like"/>
    <property type="match status" value="3"/>
</dbReference>
<dbReference type="Proteomes" id="UP000582659">
    <property type="component" value="Unassembled WGS sequence"/>
</dbReference>
<feature type="domain" description="Myb-like" evidence="8">
    <location>
        <begin position="257"/>
        <end position="308"/>
    </location>
</feature>
<dbReference type="InterPro" id="IPR009057">
    <property type="entry name" value="Homeodomain-like_sf"/>
</dbReference>